<organism evidence="2 3">
    <name type="scientific">Xylaria arbuscula</name>
    <dbReference type="NCBI Taxonomy" id="114810"/>
    <lineage>
        <taxon>Eukaryota</taxon>
        <taxon>Fungi</taxon>
        <taxon>Dikarya</taxon>
        <taxon>Ascomycota</taxon>
        <taxon>Pezizomycotina</taxon>
        <taxon>Sordariomycetes</taxon>
        <taxon>Xylariomycetidae</taxon>
        <taxon>Xylariales</taxon>
        <taxon>Xylariaceae</taxon>
        <taxon>Xylaria</taxon>
    </lineage>
</organism>
<keyword evidence="3" id="KW-1185">Reference proteome</keyword>
<accession>A0A9W8NCZ1</accession>
<evidence type="ECO:0000256" key="1">
    <source>
        <dbReference type="SAM" id="MobiDB-lite"/>
    </source>
</evidence>
<evidence type="ECO:0000313" key="3">
    <source>
        <dbReference type="Proteomes" id="UP001148614"/>
    </source>
</evidence>
<dbReference type="EMBL" id="JANPWZ010001125">
    <property type="protein sequence ID" value="KAJ3568543.1"/>
    <property type="molecule type" value="Genomic_DNA"/>
</dbReference>
<comment type="caution">
    <text evidence="2">The sequence shown here is derived from an EMBL/GenBank/DDBJ whole genome shotgun (WGS) entry which is preliminary data.</text>
</comment>
<sequence length="183" mass="20546">MVTQKFKERCIHPGRLITYLDGLYGKKYRVEMRDDTWYITTPRGFNLVCILPIYLAGACPIAMPANPTRQKHFLGDGWRAKKRHASSNYKKESGQELKIKEKICQEINSKLKGLREKGEKGHGEEVKDEVKGEETKGEEAKGEEAKGEEAKGQEAKGQEAKGQEAKGIEDAEAINTHKGEGEK</sequence>
<evidence type="ECO:0000313" key="2">
    <source>
        <dbReference type="EMBL" id="KAJ3568543.1"/>
    </source>
</evidence>
<name>A0A9W8NCZ1_9PEZI</name>
<reference evidence="2" key="1">
    <citation type="submission" date="2022-07" db="EMBL/GenBank/DDBJ databases">
        <title>Genome Sequence of Xylaria arbuscula.</title>
        <authorList>
            <person name="Buettner E."/>
        </authorList>
    </citation>
    <scope>NUCLEOTIDE SEQUENCE</scope>
    <source>
        <strain evidence="2">VT107</strain>
    </source>
</reference>
<proteinExistence type="predicted"/>
<gene>
    <name evidence="2" type="ORF">NPX13_g6387</name>
</gene>
<protein>
    <submittedName>
        <fullName evidence="2">Uncharacterized protein</fullName>
    </submittedName>
</protein>
<feature type="region of interest" description="Disordered" evidence="1">
    <location>
        <begin position="114"/>
        <end position="183"/>
    </location>
</feature>
<dbReference type="AlphaFoldDB" id="A0A9W8NCZ1"/>
<dbReference type="Proteomes" id="UP001148614">
    <property type="component" value="Unassembled WGS sequence"/>
</dbReference>